<dbReference type="Gene3D" id="3.30.460.20">
    <property type="entry name" value="CorA soluble domain-like"/>
    <property type="match status" value="1"/>
</dbReference>
<feature type="compositionally biased region" description="Polar residues" evidence="8">
    <location>
        <begin position="19"/>
        <end position="40"/>
    </location>
</feature>
<evidence type="ECO:0000256" key="4">
    <source>
        <dbReference type="ARBA" id="ARBA00022475"/>
    </source>
</evidence>
<keyword evidence="3" id="KW-0813">Transport</keyword>
<keyword evidence="5 9" id="KW-0812">Transmembrane</keyword>
<dbReference type="OrthoDB" id="165352at2759"/>
<dbReference type="PANTHER" id="PTHR46494">
    <property type="entry name" value="CORA FAMILY METAL ION TRANSPORTER (EUROFUNG)"/>
    <property type="match status" value="1"/>
</dbReference>
<evidence type="ECO:0000256" key="5">
    <source>
        <dbReference type="ARBA" id="ARBA00022692"/>
    </source>
</evidence>
<organism evidence="10 11">
    <name type="scientific">Cronartium quercuum f. sp. fusiforme G11</name>
    <dbReference type="NCBI Taxonomy" id="708437"/>
    <lineage>
        <taxon>Eukaryota</taxon>
        <taxon>Fungi</taxon>
        <taxon>Dikarya</taxon>
        <taxon>Basidiomycota</taxon>
        <taxon>Pucciniomycotina</taxon>
        <taxon>Pucciniomycetes</taxon>
        <taxon>Pucciniales</taxon>
        <taxon>Coleosporiaceae</taxon>
        <taxon>Cronartium</taxon>
    </lineage>
</organism>
<dbReference type="Proteomes" id="UP000886653">
    <property type="component" value="Unassembled WGS sequence"/>
</dbReference>
<gene>
    <name evidence="10" type="ORF">CROQUDRAFT_664583</name>
</gene>
<feature type="transmembrane region" description="Helical" evidence="9">
    <location>
        <begin position="515"/>
        <end position="536"/>
    </location>
</feature>
<reference evidence="10" key="1">
    <citation type="submission" date="2013-11" db="EMBL/GenBank/DDBJ databases">
        <title>Genome sequence of the fusiform rust pathogen reveals effectors for host alternation and coevolution with pine.</title>
        <authorList>
            <consortium name="DOE Joint Genome Institute"/>
            <person name="Smith K."/>
            <person name="Pendleton A."/>
            <person name="Kubisiak T."/>
            <person name="Anderson C."/>
            <person name="Salamov A."/>
            <person name="Aerts A."/>
            <person name="Riley R."/>
            <person name="Clum A."/>
            <person name="Lindquist E."/>
            <person name="Ence D."/>
            <person name="Campbell M."/>
            <person name="Kronenberg Z."/>
            <person name="Feau N."/>
            <person name="Dhillon B."/>
            <person name="Hamelin R."/>
            <person name="Burleigh J."/>
            <person name="Smith J."/>
            <person name="Yandell M."/>
            <person name="Nelson C."/>
            <person name="Grigoriev I."/>
            <person name="Davis J."/>
        </authorList>
    </citation>
    <scope>NUCLEOTIDE SEQUENCE</scope>
    <source>
        <strain evidence="10">G11</strain>
    </source>
</reference>
<evidence type="ECO:0000256" key="7">
    <source>
        <dbReference type="ARBA" id="ARBA00023136"/>
    </source>
</evidence>
<dbReference type="GO" id="GO:0015087">
    <property type="term" value="F:cobalt ion transmembrane transporter activity"/>
    <property type="evidence" value="ECO:0007669"/>
    <property type="project" value="TreeGrafter"/>
</dbReference>
<dbReference type="SUPFAM" id="SSF144083">
    <property type="entry name" value="Magnesium transport protein CorA, transmembrane region"/>
    <property type="match status" value="1"/>
</dbReference>
<keyword evidence="4" id="KW-1003">Cell membrane</keyword>
<evidence type="ECO:0000256" key="6">
    <source>
        <dbReference type="ARBA" id="ARBA00022989"/>
    </source>
</evidence>
<name>A0A9P6T6W9_9BASI</name>
<comment type="caution">
    <text evidence="10">The sequence shown here is derived from an EMBL/GenBank/DDBJ whole genome shotgun (WGS) entry which is preliminary data.</text>
</comment>
<feature type="region of interest" description="Disordered" evidence="8">
    <location>
        <begin position="224"/>
        <end position="273"/>
    </location>
</feature>
<dbReference type="InterPro" id="IPR045861">
    <property type="entry name" value="CorA_cytoplasmic_dom"/>
</dbReference>
<dbReference type="GO" id="GO:0015095">
    <property type="term" value="F:magnesium ion transmembrane transporter activity"/>
    <property type="evidence" value="ECO:0007669"/>
    <property type="project" value="TreeGrafter"/>
</dbReference>
<comment type="similarity">
    <text evidence="2">Belongs to the CorA metal ion transporter (MIT) (TC 1.A.35) family.</text>
</comment>
<dbReference type="SUPFAM" id="SSF143865">
    <property type="entry name" value="CorA soluble domain-like"/>
    <property type="match status" value="1"/>
</dbReference>
<keyword evidence="11" id="KW-1185">Reference proteome</keyword>
<dbReference type="EMBL" id="MU167414">
    <property type="protein sequence ID" value="KAG0140874.1"/>
    <property type="molecule type" value="Genomic_DNA"/>
</dbReference>
<keyword evidence="6 9" id="KW-1133">Transmembrane helix</keyword>
<feature type="transmembrane region" description="Helical" evidence="9">
    <location>
        <begin position="548"/>
        <end position="566"/>
    </location>
</feature>
<protein>
    <recommendedName>
        <fullName evidence="12">Magnesium transporter</fullName>
    </recommendedName>
</protein>
<evidence type="ECO:0000256" key="2">
    <source>
        <dbReference type="ARBA" id="ARBA00009765"/>
    </source>
</evidence>
<evidence type="ECO:0000256" key="1">
    <source>
        <dbReference type="ARBA" id="ARBA00004651"/>
    </source>
</evidence>
<evidence type="ECO:0008006" key="12">
    <source>
        <dbReference type="Google" id="ProtNLM"/>
    </source>
</evidence>
<accession>A0A9P6T6W9</accession>
<dbReference type="Pfam" id="PF01544">
    <property type="entry name" value="CorA"/>
    <property type="match status" value="1"/>
</dbReference>
<dbReference type="GO" id="GO:0000287">
    <property type="term" value="F:magnesium ion binding"/>
    <property type="evidence" value="ECO:0007669"/>
    <property type="project" value="TreeGrafter"/>
</dbReference>
<sequence length="588" mass="65281">MANVNLQHDERSPILNGEGQPQQVFSAPANPSNQSTSHSLPSAAKLKFRSAARAVAAAQRIVSGTGSPSAEVHRPPRYQWASACETEPGVNPHQPQPHLSYLANVPVTVDLVDYAEDRAEFANFKPADRIELTRFQTHLARPRPSWSRVRWINVNGLSWDVIKLLAIQYQLHPLAVEDCVHTSARSKSEYYKHHLFVHAAVHTLVDSDTDAEICRPKSKNQACKKSTQFGHDPDPLENGTIVDPDVDPSNSTDTNIGAHERRQASSTTMDLGSVTSPVMAGKEVFDAEREVVRRLTKDYKVRIHAEKLSIFLLRNGTLITVFSHDGSQTVVPLLDRLRSSDTLLRSTSDASMLLQAVLDIIVDQALDVVEAFRSRLTSLEAAVLVNPKLDTVRHLHVLSGELLLLKRTLTPLSSLVHGIRNHDPSDEKLASRMNTLRSSSACAFDLWDDSQSMMSNQPTPVGFVSPQARVYLSDVLDHIDSLLSSLELFSGWASNLVDFTFNAMSFSTNESMKHLSIVTIIFLPLTFLTGYFGMNFVEFAAIKGSDLFFWKLALPITSLLVLAFTYDRILRSFHVQRTALMLKSGQKG</sequence>
<evidence type="ECO:0000313" key="10">
    <source>
        <dbReference type="EMBL" id="KAG0140874.1"/>
    </source>
</evidence>
<keyword evidence="7 9" id="KW-0472">Membrane</keyword>
<evidence type="ECO:0000256" key="9">
    <source>
        <dbReference type="SAM" id="Phobius"/>
    </source>
</evidence>
<dbReference type="GO" id="GO:0050897">
    <property type="term" value="F:cobalt ion binding"/>
    <property type="evidence" value="ECO:0007669"/>
    <property type="project" value="TreeGrafter"/>
</dbReference>
<comment type="subcellular location">
    <subcellularLocation>
        <location evidence="1">Cell membrane</location>
        <topology evidence="1">Multi-pass membrane protein</topology>
    </subcellularLocation>
</comment>
<dbReference type="GO" id="GO:0005886">
    <property type="term" value="C:plasma membrane"/>
    <property type="evidence" value="ECO:0007669"/>
    <property type="project" value="UniProtKB-SubCell"/>
</dbReference>
<feature type="region of interest" description="Disordered" evidence="8">
    <location>
        <begin position="1"/>
        <end position="42"/>
    </location>
</feature>
<proteinExistence type="inferred from homology"/>
<evidence type="ECO:0000313" key="11">
    <source>
        <dbReference type="Proteomes" id="UP000886653"/>
    </source>
</evidence>
<dbReference type="PANTHER" id="PTHR46494:SF1">
    <property type="entry name" value="CORA FAMILY METAL ION TRANSPORTER (EUROFUNG)"/>
    <property type="match status" value="1"/>
</dbReference>
<dbReference type="Gene3D" id="1.20.58.340">
    <property type="entry name" value="Magnesium transport protein CorA, transmembrane region"/>
    <property type="match status" value="2"/>
</dbReference>
<dbReference type="AlphaFoldDB" id="A0A9P6T6W9"/>
<dbReference type="InterPro" id="IPR045863">
    <property type="entry name" value="CorA_TM1_TM2"/>
</dbReference>
<evidence type="ECO:0000256" key="8">
    <source>
        <dbReference type="SAM" id="MobiDB-lite"/>
    </source>
</evidence>
<dbReference type="InterPro" id="IPR002523">
    <property type="entry name" value="MgTranspt_CorA/ZnTranspt_ZntB"/>
</dbReference>
<evidence type="ECO:0000256" key="3">
    <source>
        <dbReference type="ARBA" id="ARBA00022448"/>
    </source>
</evidence>
<feature type="compositionally biased region" description="Polar residues" evidence="8">
    <location>
        <begin position="264"/>
        <end position="273"/>
    </location>
</feature>